<dbReference type="SUPFAM" id="SSF103473">
    <property type="entry name" value="MFS general substrate transporter"/>
    <property type="match status" value="1"/>
</dbReference>
<organism evidence="9 10">
    <name type="scientific">Novipirellula caenicola</name>
    <dbReference type="NCBI Taxonomy" id="1536901"/>
    <lineage>
        <taxon>Bacteria</taxon>
        <taxon>Pseudomonadati</taxon>
        <taxon>Planctomycetota</taxon>
        <taxon>Planctomycetia</taxon>
        <taxon>Pirellulales</taxon>
        <taxon>Pirellulaceae</taxon>
        <taxon>Novipirellula</taxon>
    </lineage>
</organism>
<keyword evidence="5 7" id="KW-0472">Membrane</keyword>
<accession>A0ABP9VYP2</accession>
<feature type="domain" description="Major facilitator superfamily (MFS) profile" evidence="8">
    <location>
        <begin position="17"/>
        <end position="401"/>
    </location>
</feature>
<keyword evidence="4 7" id="KW-1133">Transmembrane helix</keyword>
<feature type="transmembrane region" description="Helical" evidence="7">
    <location>
        <begin position="309"/>
        <end position="332"/>
    </location>
</feature>
<feature type="transmembrane region" description="Helical" evidence="7">
    <location>
        <begin position="219"/>
        <end position="244"/>
    </location>
</feature>
<dbReference type="PANTHER" id="PTHR43124">
    <property type="entry name" value="PURINE EFFLUX PUMP PBUE"/>
    <property type="match status" value="1"/>
</dbReference>
<evidence type="ECO:0000313" key="9">
    <source>
        <dbReference type="EMBL" id="GAA5508987.1"/>
    </source>
</evidence>
<proteinExistence type="predicted"/>
<keyword evidence="10" id="KW-1185">Reference proteome</keyword>
<protein>
    <submittedName>
        <fullName evidence="9">Sugar efflux transporter</fullName>
    </submittedName>
</protein>
<dbReference type="Pfam" id="PF07690">
    <property type="entry name" value="MFS_1"/>
    <property type="match status" value="1"/>
</dbReference>
<gene>
    <name evidence="9" type="primary">sotB</name>
    <name evidence="9" type="ORF">Rcae01_04456</name>
</gene>
<feature type="transmembrane region" description="Helical" evidence="7">
    <location>
        <begin position="108"/>
        <end position="129"/>
    </location>
</feature>
<name>A0ABP9VYP2_9BACT</name>
<evidence type="ECO:0000259" key="8">
    <source>
        <dbReference type="PROSITE" id="PS50850"/>
    </source>
</evidence>
<dbReference type="InterPro" id="IPR050189">
    <property type="entry name" value="MFS_Efflux_Transporters"/>
</dbReference>
<evidence type="ECO:0000256" key="6">
    <source>
        <dbReference type="SAM" id="MobiDB-lite"/>
    </source>
</evidence>
<feature type="transmembrane region" description="Helical" evidence="7">
    <location>
        <begin position="256"/>
        <end position="276"/>
    </location>
</feature>
<dbReference type="InterPro" id="IPR020846">
    <property type="entry name" value="MFS_dom"/>
</dbReference>
<dbReference type="CDD" id="cd17324">
    <property type="entry name" value="MFS_NepI_like"/>
    <property type="match status" value="1"/>
</dbReference>
<feature type="transmembrane region" description="Helical" evidence="7">
    <location>
        <begin position="83"/>
        <end position="102"/>
    </location>
</feature>
<feature type="region of interest" description="Disordered" evidence="6">
    <location>
        <begin position="456"/>
        <end position="479"/>
    </location>
</feature>
<evidence type="ECO:0000256" key="7">
    <source>
        <dbReference type="SAM" id="Phobius"/>
    </source>
</evidence>
<dbReference type="EMBL" id="BAABRO010000012">
    <property type="protein sequence ID" value="GAA5508987.1"/>
    <property type="molecule type" value="Genomic_DNA"/>
</dbReference>
<evidence type="ECO:0000256" key="3">
    <source>
        <dbReference type="ARBA" id="ARBA00022692"/>
    </source>
</evidence>
<keyword evidence="2" id="KW-1003">Cell membrane</keyword>
<evidence type="ECO:0000313" key="10">
    <source>
        <dbReference type="Proteomes" id="UP001416858"/>
    </source>
</evidence>
<dbReference type="Proteomes" id="UP001416858">
    <property type="component" value="Unassembled WGS sequence"/>
</dbReference>
<dbReference type="Gene3D" id="1.20.1250.20">
    <property type="entry name" value="MFS general substrate transporter like domains"/>
    <property type="match status" value="1"/>
</dbReference>
<dbReference type="RefSeq" id="WP_345685733.1">
    <property type="nucleotide sequence ID" value="NZ_BAABRO010000012.1"/>
</dbReference>
<comment type="caution">
    <text evidence="9">The sequence shown here is derived from an EMBL/GenBank/DDBJ whole genome shotgun (WGS) entry which is preliminary data.</text>
</comment>
<feature type="transmembrane region" description="Helical" evidence="7">
    <location>
        <begin position="283"/>
        <end position="303"/>
    </location>
</feature>
<feature type="transmembrane region" description="Helical" evidence="7">
    <location>
        <begin position="141"/>
        <end position="163"/>
    </location>
</feature>
<dbReference type="PROSITE" id="PS50850">
    <property type="entry name" value="MFS"/>
    <property type="match status" value="1"/>
</dbReference>
<keyword evidence="3 7" id="KW-0812">Transmembrane</keyword>
<dbReference type="PANTHER" id="PTHR43124:SF3">
    <property type="entry name" value="CHLORAMPHENICOL EFFLUX PUMP RV0191"/>
    <property type="match status" value="1"/>
</dbReference>
<feature type="transmembrane region" description="Helical" evidence="7">
    <location>
        <begin position="379"/>
        <end position="397"/>
    </location>
</feature>
<evidence type="ECO:0000256" key="4">
    <source>
        <dbReference type="ARBA" id="ARBA00022989"/>
    </source>
</evidence>
<reference evidence="9 10" key="1">
    <citation type="submission" date="2024-02" db="EMBL/GenBank/DDBJ databases">
        <title>Rhodopirellula caenicola NBRC 110016.</title>
        <authorList>
            <person name="Ichikawa N."/>
            <person name="Katano-Makiyama Y."/>
            <person name="Hidaka K."/>
        </authorList>
    </citation>
    <scope>NUCLEOTIDE SEQUENCE [LARGE SCALE GENOMIC DNA]</scope>
    <source>
        <strain evidence="9 10">NBRC 110016</strain>
    </source>
</reference>
<feature type="transmembrane region" description="Helical" evidence="7">
    <location>
        <begin position="51"/>
        <end position="71"/>
    </location>
</feature>
<feature type="transmembrane region" description="Helical" evidence="7">
    <location>
        <begin position="344"/>
        <end position="367"/>
    </location>
</feature>
<sequence length="479" mass="50569">MSEAESNNTTTYNERLILFVLATVQFITIVDFMIVMPLGPQLMRVLQIDPSAFGLIVSSYTFAAGLAGLVASATVDRFSRKSAFLVLYAGFILGTLLCGLAPNYVTLVLARVLTGAFGGILGGISMAIIGDVFPDSRRGRATGAMMTGFAIASVAGVPLGLVIGNHFGWNMTFIALALAGLPVLFVAAYSLPSLDAHFGEARVHPLESLRRTFTVPNHLNAFALIIALTCSGFLIFPYISAYFVGNIGMSEQQLPWVYIAGGGLTFVASPIIGRWADRAGKLLVFRVIAPLSAALMFAITHLYEGGIVLAIAVFGALMVCNVGRMIPAMAMITASVAPRHRGSFLSANSSVQHIFGGVGAYVGGLFVTQAGEGAALEGFGTVGWIAAVVGMSSLWLAGRLRSGEQPETVSATELSLPAAAEAAYDPGEPMIAFVDGAAEVGDVRLQSFERDLHHESVDHLPELNSTHAVRPQVRRDAID</sequence>
<dbReference type="InterPro" id="IPR011701">
    <property type="entry name" value="MFS"/>
</dbReference>
<evidence type="ECO:0000256" key="2">
    <source>
        <dbReference type="ARBA" id="ARBA00022475"/>
    </source>
</evidence>
<feature type="transmembrane region" description="Helical" evidence="7">
    <location>
        <begin position="169"/>
        <end position="191"/>
    </location>
</feature>
<comment type="subcellular location">
    <subcellularLocation>
        <location evidence="1">Cell membrane</location>
        <topology evidence="1">Multi-pass membrane protein</topology>
    </subcellularLocation>
</comment>
<evidence type="ECO:0000256" key="5">
    <source>
        <dbReference type="ARBA" id="ARBA00023136"/>
    </source>
</evidence>
<feature type="transmembrane region" description="Helical" evidence="7">
    <location>
        <begin position="16"/>
        <end position="39"/>
    </location>
</feature>
<dbReference type="InterPro" id="IPR036259">
    <property type="entry name" value="MFS_trans_sf"/>
</dbReference>
<evidence type="ECO:0000256" key="1">
    <source>
        <dbReference type="ARBA" id="ARBA00004651"/>
    </source>
</evidence>